<keyword evidence="3" id="KW-1185">Reference proteome</keyword>
<organism evidence="2 3">
    <name type="scientific">Hebeloma cylindrosporum</name>
    <dbReference type="NCBI Taxonomy" id="76867"/>
    <lineage>
        <taxon>Eukaryota</taxon>
        <taxon>Fungi</taxon>
        <taxon>Dikarya</taxon>
        <taxon>Basidiomycota</taxon>
        <taxon>Agaricomycotina</taxon>
        <taxon>Agaricomycetes</taxon>
        <taxon>Agaricomycetidae</taxon>
        <taxon>Agaricales</taxon>
        <taxon>Agaricineae</taxon>
        <taxon>Hymenogastraceae</taxon>
        <taxon>Hebeloma</taxon>
    </lineage>
</organism>
<dbReference type="Proteomes" id="UP000053424">
    <property type="component" value="Unassembled WGS sequence"/>
</dbReference>
<dbReference type="HOGENOM" id="CLU_045278_1_0_1"/>
<evidence type="ECO:0000256" key="1">
    <source>
        <dbReference type="SAM" id="MobiDB-lite"/>
    </source>
</evidence>
<evidence type="ECO:0000313" key="2">
    <source>
        <dbReference type="EMBL" id="KIM40931.1"/>
    </source>
</evidence>
<evidence type="ECO:0000313" key="3">
    <source>
        <dbReference type="Proteomes" id="UP000053424"/>
    </source>
</evidence>
<protein>
    <recommendedName>
        <fullName evidence="4">F-box domain-containing protein</fullName>
    </recommendedName>
</protein>
<accession>A0A0C3CBD1</accession>
<sequence length="477" mass="54335">MATSPCSFERPPILRISQEVIDEIVDETRLADLLSLSLASRAFRPRSEKHIFASVVFFQVGSGWSKTARVKGFIEILSRKPYIAGYVRELHLGINERNQEWMVENPGFIKIIELIRESASRFPHKKLELIGNTLGMKITDSRRFSKSFCAPFLIPFLSSLCLDALEDVPLTLVTDCPHLKIFDLARTTFGALDLVKIMNTSQSYPQLRELRFDQCTQGMDTLLRRGVPGLPPIVNLSKLRKLETNICWLENMGFLRDLLYLSSGSLEELHIFEFHDLSEWLDLGTLFHLHVLHVDILFTGAVDELPHYTPGLISVSKLLTTIPSANTLEGLTIKIFLGNFWARPMEVGRGNWASLDHEVQRLSSGKPLDFHLHLVHDTSEWNGDYPESEHTDDDDSEEEEEQDSNSYKNGHPITAHDIKRALDERTFRKLVDKKLPMIRCDPNIMLHLIIDPYHRPGSDAPLTILERFGSFGSYDTG</sequence>
<name>A0A0C3CBD1_HEBCY</name>
<gene>
    <name evidence="2" type="ORF">M413DRAFT_28043</name>
</gene>
<dbReference type="AlphaFoldDB" id="A0A0C3CBD1"/>
<evidence type="ECO:0008006" key="4">
    <source>
        <dbReference type="Google" id="ProtNLM"/>
    </source>
</evidence>
<dbReference type="EMBL" id="KN831781">
    <property type="protein sequence ID" value="KIM40931.1"/>
    <property type="molecule type" value="Genomic_DNA"/>
</dbReference>
<dbReference type="SUPFAM" id="SSF52047">
    <property type="entry name" value="RNI-like"/>
    <property type="match status" value="1"/>
</dbReference>
<feature type="compositionally biased region" description="Acidic residues" evidence="1">
    <location>
        <begin position="390"/>
        <end position="403"/>
    </location>
</feature>
<reference evidence="3" key="2">
    <citation type="submission" date="2015-01" db="EMBL/GenBank/DDBJ databases">
        <title>Evolutionary Origins and Diversification of the Mycorrhizal Mutualists.</title>
        <authorList>
            <consortium name="DOE Joint Genome Institute"/>
            <consortium name="Mycorrhizal Genomics Consortium"/>
            <person name="Kohler A."/>
            <person name="Kuo A."/>
            <person name="Nagy L.G."/>
            <person name="Floudas D."/>
            <person name="Copeland A."/>
            <person name="Barry K.W."/>
            <person name="Cichocki N."/>
            <person name="Veneault-Fourrey C."/>
            <person name="LaButti K."/>
            <person name="Lindquist E.A."/>
            <person name="Lipzen A."/>
            <person name="Lundell T."/>
            <person name="Morin E."/>
            <person name="Murat C."/>
            <person name="Riley R."/>
            <person name="Ohm R."/>
            <person name="Sun H."/>
            <person name="Tunlid A."/>
            <person name="Henrissat B."/>
            <person name="Grigoriev I.V."/>
            <person name="Hibbett D.S."/>
            <person name="Martin F."/>
        </authorList>
    </citation>
    <scope>NUCLEOTIDE SEQUENCE [LARGE SCALE GENOMIC DNA]</scope>
    <source>
        <strain evidence="3">h7</strain>
    </source>
</reference>
<reference evidence="2 3" key="1">
    <citation type="submission" date="2014-04" db="EMBL/GenBank/DDBJ databases">
        <authorList>
            <consortium name="DOE Joint Genome Institute"/>
            <person name="Kuo A."/>
            <person name="Gay G."/>
            <person name="Dore J."/>
            <person name="Kohler A."/>
            <person name="Nagy L.G."/>
            <person name="Floudas D."/>
            <person name="Copeland A."/>
            <person name="Barry K.W."/>
            <person name="Cichocki N."/>
            <person name="Veneault-Fourrey C."/>
            <person name="LaButti K."/>
            <person name="Lindquist E.A."/>
            <person name="Lipzen A."/>
            <person name="Lundell T."/>
            <person name="Morin E."/>
            <person name="Murat C."/>
            <person name="Sun H."/>
            <person name="Tunlid A."/>
            <person name="Henrissat B."/>
            <person name="Grigoriev I.V."/>
            <person name="Hibbett D.S."/>
            <person name="Martin F."/>
            <person name="Nordberg H.P."/>
            <person name="Cantor M.N."/>
            <person name="Hua S.X."/>
        </authorList>
    </citation>
    <scope>NUCLEOTIDE SEQUENCE [LARGE SCALE GENOMIC DNA]</scope>
    <source>
        <strain evidence="3">h7</strain>
    </source>
</reference>
<feature type="region of interest" description="Disordered" evidence="1">
    <location>
        <begin position="381"/>
        <end position="415"/>
    </location>
</feature>
<proteinExistence type="predicted"/>
<dbReference type="OrthoDB" id="2968433at2759"/>